<sequence>MLKALLEGYTAIVLRRRLLLPEPAVEIVMWSAFVAEVMDIIRESARIKHKYRRHILDAVGPLSHLSQERVSLMLLLSLMLKKNVPSPQGEHDWLGVHQRVLERLYQVDLSRYPTLCMSLHVNLSQIQWGLQFPLEVMMRPRSSPVVFRALSEMGNPLFHKARPTWSQATIASKNLEEMMMLMAMTRGISNSPIESLLGSSAVSLSMDYFFSWHFFLSQFILIC</sequence>
<dbReference type="EMBL" id="MN035079">
    <property type="protein sequence ID" value="QDH89850.1"/>
    <property type="molecule type" value="Genomic_DNA"/>
</dbReference>
<gene>
    <name evidence="1" type="ORF">H3RhizoLitter15390_000002</name>
</gene>
<protein>
    <submittedName>
        <fullName evidence="1">Uncharacterized protein</fullName>
    </submittedName>
</protein>
<evidence type="ECO:0000313" key="1">
    <source>
        <dbReference type="EMBL" id="QDH89850.1"/>
    </source>
</evidence>
<organism evidence="1">
    <name type="scientific">Riboviria sp</name>
    <dbReference type="NCBI Taxonomy" id="2585031"/>
    <lineage>
        <taxon>Viruses</taxon>
        <taxon>Riboviria</taxon>
    </lineage>
</organism>
<proteinExistence type="predicted"/>
<accession>A0A514D8A4</accession>
<name>A0A514D8A4_9VIRU</name>
<reference evidence="1" key="1">
    <citation type="submission" date="2019-05" db="EMBL/GenBank/DDBJ databases">
        <title>Metatranscriptomic reconstruction reveals RNA viruses with the potential to shape carbon cycling in soil.</title>
        <authorList>
            <person name="Starr E.P."/>
            <person name="Nuccio E."/>
            <person name="Pett-Ridge J."/>
            <person name="Banfield J.F."/>
            <person name="Firestone M.K."/>
        </authorList>
    </citation>
    <scope>NUCLEOTIDE SEQUENCE</scope>
    <source>
        <strain evidence="1">H3_Rhizo_Litter_15_scaffold_390</strain>
    </source>
</reference>